<dbReference type="EMBL" id="CM000440">
    <property type="protein sequence ID" value="EDK88930.1"/>
    <property type="molecule type" value="Genomic_DNA"/>
</dbReference>
<dbReference type="CDD" id="cd02027">
    <property type="entry name" value="APSK"/>
    <property type="match status" value="1"/>
</dbReference>
<dbReference type="PANTHER" id="PTHR42700">
    <property type="entry name" value="SULFATE ADENYLYLTRANSFERASE"/>
    <property type="match status" value="1"/>
</dbReference>
<evidence type="ECO:0000259" key="2">
    <source>
        <dbReference type="Pfam" id="PF01583"/>
    </source>
</evidence>
<dbReference type="RefSeq" id="WP_005897445.1">
    <property type="nucleotide sequence ID" value="NZ_CM000440.1"/>
</dbReference>
<sequence>MGRVFWITGLSGAGKTTIGYFLYTKLKTQKNPIVFLDGDELRKIFGNDLGYSKEDRLKSAIRNSRLCKLLSDQGIDVICCTISMFDAIREWNRENIKNYFEIYLDVSLETLKDRKNIYRENNNDIVGINVLAEIPKNPDIVLDNNGDFSPIEQVKKILSYIDLEV</sequence>
<dbReference type="GO" id="GO:0010134">
    <property type="term" value="P:sulfate assimilation via adenylyl sulfate reduction"/>
    <property type="evidence" value="ECO:0007669"/>
    <property type="project" value="TreeGrafter"/>
</dbReference>
<reference evidence="3" key="2">
    <citation type="submission" date="2007-05" db="EMBL/GenBank/DDBJ databases">
        <title>Genome sequence of Fusobacterium nucleatum subspecies polymorphum - a genetically tractable Fusobacterium.</title>
        <authorList>
            <person name="Karpathy S.E."/>
            <person name="Xiang Q."/>
            <person name="Gioia J."/>
            <person name="Jiang H."/>
            <person name="Liu Y."/>
            <person name="Petrosino J.F."/>
            <person name="Yerrapragada S."/>
            <person name="Fox G.E."/>
            <person name="Kinder Haake S."/>
            <person name="Weinstock G.M."/>
            <person name="Highlander S.K."/>
        </authorList>
    </citation>
    <scope>NUCLEOTIDE SEQUENCE [LARGE SCALE GENOMIC DNA]</scope>
    <source>
        <strain evidence="3">ATCC 10953</strain>
    </source>
</reference>
<proteinExistence type="predicted"/>
<dbReference type="HOGENOM" id="CLU_046932_2_3_0"/>
<name>A5TVK5_FUSNP</name>
<gene>
    <name evidence="3" type="primary">cysC</name>
    <name evidence="3" type="ORF">FNP_1143</name>
</gene>
<accession>A5TVK5</accession>
<dbReference type="InterPro" id="IPR027417">
    <property type="entry name" value="P-loop_NTPase"/>
</dbReference>
<organism evidence="3">
    <name type="scientific">Fusobacterium polymorphum ATCC 10953</name>
    <dbReference type="NCBI Taxonomy" id="393480"/>
    <lineage>
        <taxon>Bacteria</taxon>
        <taxon>Fusobacteriati</taxon>
        <taxon>Fusobacteriota</taxon>
        <taxon>Fusobacteriia</taxon>
        <taxon>Fusobacteriales</taxon>
        <taxon>Fusobacteriaceae</taxon>
        <taxon>Fusobacterium</taxon>
    </lineage>
</organism>
<feature type="domain" description="APS kinase" evidence="2">
    <location>
        <begin position="2"/>
        <end position="143"/>
    </location>
</feature>
<dbReference type="eggNOG" id="COG0529">
    <property type="taxonomic scope" value="Bacteria"/>
</dbReference>
<protein>
    <submittedName>
        <fullName evidence="3">Adenylyl-sulfate kinase</fullName>
        <ecNumber evidence="3">2.7.1.25</ecNumber>
    </submittedName>
</protein>
<keyword evidence="3" id="KW-0418">Kinase</keyword>
<dbReference type="Gene3D" id="3.40.50.300">
    <property type="entry name" value="P-loop containing nucleotide triphosphate hydrolases"/>
    <property type="match status" value="1"/>
</dbReference>
<dbReference type="NCBIfam" id="NF004041">
    <property type="entry name" value="PRK05541.1"/>
    <property type="match status" value="1"/>
</dbReference>
<dbReference type="EC" id="2.7.1.25" evidence="3"/>
<dbReference type="GeneID" id="45634153"/>
<dbReference type="GO" id="GO:0019379">
    <property type="term" value="P:sulfate assimilation, phosphoadenylyl sulfate reduction by phosphoadenylyl-sulfate reductase (thioredoxin)"/>
    <property type="evidence" value="ECO:0007669"/>
    <property type="project" value="TreeGrafter"/>
</dbReference>
<dbReference type="GO" id="GO:0004781">
    <property type="term" value="F:sulfate adenylyltransferase (ATP) activity"/>
    <property type="evidence" value="ECO:0007669"/>
    <property type="project" value="TreeGrafter"/>
</dbReference>
<dbReference type="Proteomes" id="UP000001921">
    <property type="component" value="Chromosome"/>
</dbReference>
<evidence type="ECO:0000313" key="3">
    <source>
        <dbReference type="EMBL" id="EDK88930.1"/>
    </source>
</evidence>
<dbReference type="PANTHER" id="PTHR42700:SF1">
    <property type="entry name" value="SULFATE ADENYLYLTRANSFERASE"/>
    <property type="match status" value="1"/>
</dbReference>
<keyword evidence="1 3" id="KW-0808">Transferase</keyword>
<dbReference type="GO" id="GO:0005524">
    <property type="term" value="F:ATP binding"/>
    <property type="evidence" value="ECO:0007669"/>
    <property type="project" value="InterPro"/>
</dbReference>
<dbReference type="AlphaFoldDB" id="A5TVK5"/>
<dbReference type="Pfam" id="PF01583">
    <property type="entry name" value="APS_kinase"/>
    <property type="match status" value="1"/>
</dbReference>
<dbReference type="InterPro" id="IPR050512">
    <property type="entry name" value="Sulf_AdTrans/APS_kinase"/>
</dbReference>
<reference evidence="3" key="1">
    <citation type="submission" date="2006-07" db="EMBL/GenBank/DDBJ databases">
        <authorList>
            <person name="Qin X."/>
            <person name="Weinstock G.M."/>
        </authorList>
    </citation>
    <scope>NUCLEOTIDE SEQUENCE [LARGE SCALE GENOMIC DNA]</scope>
    <source>
        <strain evidence="3">ATCC 10953</strain>
    </source>
</reference>
<dbReference type="GO" id="GO:0005737">
    <property type="term" value="C:cytoplasm"/>
    <property type="evidence" value="ECO:0007669"/>
    <property type="project" value="TreeGrafter"/>
</dbReference>
<dbReference type="SUPFAM" id="SSF52540">
    <property type="entry name" value="P-loop containing nucleoside triphosphate hydrolases"/>
    <property type="match status" value="1"/>
</dbReference>
<dbReference type="GO" id="GO:0004020">
    <property type="term" value="F:adenylylsulfate kinase activity"/>
    <property type="evidence" value="ECO:0007669"/>
    <property type="project" value="UniProtKB-EC"/>
</dbReference>
<evidence type="ECO:0000256" key="1">
    <source>
        <dbReference type="ARBA" id="ARBA00022679"/>
    </source>
</evidence>
<dbReference type="InterPro" id="IPR059117">
    <property type="entry name" value="APS_kinase_dom"/>
</dbReference>